<keyword evidence="1" id="KW-0812">Transmembrane</keyword>
<feature type="transmembrane region" description="Helical" evidence="1">
    <location>
        <begin position="25"/>
        <end position="43"/>
    </location>
</feature>
<comment type="caution">
    <text evidence="2">The sequence shown here is derived from an EMBL/GenBank/DDBJ whole genome shotgun (WGS) entry which is preliminary data.</text>
</comment>
<evidence type="ECO:0000313" key="3">
    <source>
        <dbReference type="Proteomes" id="UP000214646"/>
    </source>
</evidence>
<organism evidence="2 3">
    <name type="scientific">Fimbriiglobus ruber</name>
    <dbReference type="NCBI Taxonomy" id="1908690"/>
    <lineage>
        <taxon>Bacteria</taxon>
        <taxon>Pseudomonadati</taxon>
        <taxon>Planctomycetota</taxon>
        <taxon>Planctomycetia</taxon>
        <taxon>Gemmatales</taxon>
        <taxon>Gemmataceae</taxon>
        <taxon>Fimbriiglobus</taxon>
    </lineage>
</organism>
<dbReference type="AlphaFoldDB" id="A0A225DVC9"/>
<dbReference type="Proteomes" id="UP000214646">
    <property type="component" value="Unassembled WGS sequence"/>
</dbReference>
<feature type="transmembrane region" description="Helical" evidence="1">
    <location>
        <begin position="300"/>
        <end position="326"/>
    </location>
</feature>
<sequence>MTPAEAFASGAEHAEEPPALIRPTGLARIVVGCVVALGLFVGLREWVHAALAAVLSGSDGEQSIAYLAPGAFLTVLLRMVGVVVGGLMSGAGRSRGWATGACTGVLCIGLFAVLDAANEAPPGVGAGVAAAVAILLATVAGWVGGRTWPAPAELPEPPDPSQRSSLARLVEREEKASGPRPTLWFRLLIGTVIACAGFAGADAIRIGMKRAAPGMLNFGGAAHAAATDAEIALLLVVAGGVLVGSSTGAGLRHGLISGFLTGLACIASSFVQQDVTAQTTSGVAELFGVSQAQASPGLTAVVVCTAVFVATAFGGWLGGQLFPPVVPVHLRKRRKLFD</sequence>
<keyword evidence="1" id="KW-0472">Membrane</keyword>
<proteinExistence type="predicted"/>
<feature type="transmembrane region" description="Helical" evidence="1">
    <location>
        <begin position="96"/>
        <end position="117"/>
    </location>
</feature>
<feature type="transmembrane region" description="Helical" evidence="1">
    <location>
        <begin position="221"/>
        <end position="243"/>
    </location>
</feature>
<accession>A0A225DVC9</accession>
<reference evidence="3" key="1">
    <citation type="submission" date="2017-06" db="EMBL/GenBank/DDBJ databases">
        <title>Genome analysis of Fimbriiglobus ruber SP5, the first member of the order Planctomycetales with confirmed chitinolytic capability.</title>
        <authorList>
            <person name="Ravin N.V."/>
            <person name="Rakitin A.L."/>
            <person name="Ivanova A.A."/>
            <person name="Beletsky A.V."/>
            <person name="Kulichevskaya I.S."/>
            <person name="Mardanov A.V."/>
            <person name="Dedysh S.N."/>
        </authorList>
    </citation>
    <scope>NUCLEOTIDE SEQUENCE [LARGE SCALE GENOMIC DNA]</scope>
    <source>
        <strain evidence="3">SP5</strain>
    </source>
</reference>
<protein>
    <submittedName>
        <fullName evidence="2">Uncharacterized protein</fullName>
    </submittedName>
</protein>
<feature type="transmembrane region" description="Helical" evidence="1">
    <location>
        <begin position="183"/>
        <end position="201"/>
    </location>
</feature>
<feature type="transmembrane region" description="Helical" evidence="1">
    <location>
        <begin position="255"/>
        <end position="271"/>
    </location>
</feature>
<feature type="transmembrane region" description="Helical" evidence="1">
    <location>
        <begin position="123"/>
        <end position="143"/>
    </location>
</feature>
<keyword evidence="1" id="KW-1133">Transmembrane helix</keyword>
<dbReference type="EMBL" id="NIDE01000008">
    <property type="protein sequence ID" value="OWK40305.1"/>
    <property type="molecule type" value="Genomic_DNA"/>
</dbReference>
<gene>
    <name evidence="2" type="ORF">FRUB_05224</name>
</gene>
<evidence type="ECO:0000256" key="1">
    <source>
        <dbReference type="SAM" id="Phobius"/>
    </source>
</evidence>
<feature type="transmembrane region" description="Helical" evidence="1">
    <location>
        <begin position="63"/>
        <end position="84"/>
    </location>
</feature>
<evidence type="ECO:0000313" key="2">
    <source>
        <dbReference type="EMBL" id="OWK40305.1"/>
    </source>
</evidence>
<keyword evidence="3" id="KW-1185">Reference proteome</keyword>
<name>A0A225DVC9_9BACT</name>